<sequence length="205" mass="21936">MAQASYTLQGKIALVSGSAMGIGAATCVELASRGARVIVNYPWPCQKNEAEVVLHKIRQSKGPLAADAFAVEADLSTLEGPPKLVQEAVAKTGGRIDILINNAGIAIMEPLENITSEQWDKQVNLNGRGLMLLTQAALPYLSQNSRITAGKEFLDKIQPMLDVTPMGSRMAEPEEIAFAIAFFCEPKAQWITGVCMGVNGGFLMS</sequence>
<organism evidence="3 4">
    <name type="scientific">Fusarium acutatum</name>
    <dbReference type="NCBI Taxonomy" id="78861"/>
    <lineage>
        <taxon>Eukaryota</taxon>
        <taxon>Fungi</taxon>
        <taxon>Dikarya</taxon>
        <taxon>Ascomycota</taxon>
        <taxon>Pezizomycotina</taxon>
        <taxon>Sordariomycetes</taxon>
        <taxon>Hypocreomycetidae</taxon>
        <taxon>Hypocreales</taxon>
        <taxon>Nectriaceae</taxon>
        <taxon>Fusarium</taxon>
        <taxon>Fusarium fujikuroi species complex</taxon>
    </lineage>
</organism>
<dbReference type="PRINTS" id="PR00081">
    <property type="entry name" value="GDHRDH"/>
</dbReference>
<accession>A0A8H4JUB1</accession>
<dbReference type="Gene3D" id="3.40.50.720">
    <property type="entry name" value="NAD(P)-binding Rossmann-like Domain"/>
    <property type="match status" value="2"/>
</dbReference>
<reference evidence="3 4" key="1">
    <citation type="submission" date="2020-01" db="EMBL/GenBank/DDBJ databases">
        <title>Identification and distribution of gene clusters putatively required for synthesis of sphingolipid metabolism inhibitors in phylogenetically diverse species of the filamentous fungus Fusarium.</title>
        <authorList>
            <person name="Kim H.-S."/>
            <person name="Busman M."/>
            <person name="Brown D.W."/>
            <person name="Divon H."/>
            <person name="Uhlig S."/>
            <person name="Proctor R.H."/>
        </authorList>
    </citation>
    <scope>NUCLEOTIDE SEQUENCE [LARGE SCALE GENOMIC DNA]</scope>
    <source>
        <strain evidence="3 4">NRRL 13308</strain>
    </source>
</reference>
<dbReference type="GO" id="GO:0016614">
    <property type="term" value="F:oxidoreductase activity, acting on CH-OH group of donors"/>
    <property type="evidence" value="ECO:0007669"/>
    <property type="project" value="UniProtKB-ARBA"/>
</dbReference>
<dbReference type="PANTHER" id="PTHR48107:SF7">
    <property type="entry name" value="RE15974P"/>
    <property type="match status" value="1"/>
</dbReference>
<dbReference type="InterPro" id="IPR002347">
    <property type="entry name" value="SDR_fam"/>
</dbReference>
<dbReference type="EMBL" id="JAADJF010000096">
    <property type="protein sequence ID" value="KAF4439162.1"/>
    <property type="molecule type" value="Genomic_DNA"/>
</dbReference>
<comment type="caution">
    <text evidence="3">The sequence shown here is derived from an EMBL/GenBank/DDBJ whole genome shotgun (WGS) entry which is preliminary data.</text>
</comment>
<keyword evidence="4" id="KW-1185">Reference proteome</keyword>
<comment type="similarity">
    <text evidence="1">Belongs to the short-chain dehydrogenases/reductases (SDR) family.</text>
</comment>
<gene>
    <name evidence="3" type="ORF">FACUT_4344</name>
</gene>
<proteinExistence type="inferred from homology"/>
<evidence type="ECO:0000313" key="4">
    <source>
        <dbReference type="Proteomes" id="UP000536711"/>
    </source>
</evidence>
<name>A0A8H4JUB1_9HYPO</name>
<dbReference type="PANTHER" id="PTHR48107">
    <property type="entry name" value="NADPH-DEPENDENT ALDEHYDE REDUCTASE-LIKE PROTEIN, CHLOROPLASTIC-RELATED"/>
    <property type="match status" value="1"/>
</dbReference>
<dbReference type="AlphaFoldDB" id="A0A8H4JUB1"/>
<dbReference type="OrthoDB" id="47007at2759"/>
<protein>
    <submittedName>
        <fullName evidence="3">Short chain type dehydrogenase</fullName>
    </submittedName>
</protein>
<evidence type="ECO:0000256" key="2">
    <source>
        <dbReference type="ARBA" id="ARBA00023002"/>
    </source>
</evidence>
<keyword evidence="2" id="KW-0560">Oxidoreductase</keyword>
<evidence type="ECO:0000256" key="1">
    <source>
        <dbReference type="ARBA" id="ARBA00006484"/>
    </source>
</evidence>
<dbReference type="Pfam" id="PF00106">
    <property type="entry name" value="adh_short"/>
    <property type="match status" value="1"/>
</dbReference>
<evidence type="ECO:0000313" key="3">
    <source>
        <dbReference type="EMBL" id="KAF4439162.1"/>
    </source>
</evidence>
<dbReference type="SUPFAM" id="SSF51735">
    <property type="entry name" value="NAD(P)-binding Rossmann-fold domains"/>
    <property type="match status" value="1"/>
</dbReference>
<dbReference type="InterPro" id="IPR036291">
    <property type="entry name" value="NAD(P)-bd_dom_sf"/>
</dbReference>
<dbReference type="Proteomes" id="UP000536711">
    <property type="component" value="Unassembled WGS sequence"/>
</dbReference>